<gene>
    <name evidence="2" type="ORF">HRI_001520000</name>
</gene>
<organism evidence="2 3">
    <name type="scientific">Hibiscus trionum</name>
    <name type="common">Flower of an hour</name>
    <dbReference type="NCBI Taxonomy" id="183268"/>
    <lineage>
        <taxon>Eukaryota</taxon>
        <taxon>Viridiplantae</taxon>
        <taxon>Streptophyta</taxon>
        <taxon>Embryophyta</taxon>
        <taxon>Tracheophyta</taxon>
        <taxon>Spermatophyta</taxon>
        <taxon>Magnoliopsida</taxon>
        <taxon>eudicotyledons</taxon>
        <taxon>Gunneridae</taxon>
        <taxon>Pentapetalae</taxon>
        <taxon>rosids</taxon>
        <taxon>malvids</taxon>
        <taxon>Malvales</taxon>
        <taxon>Malvaceae</taxon>
        <taxon>Malvoideae</taxon>
        <taxon>Hibiscus</taxon>
    </lineage>
</organism>
<dbReference type="PROSITE" id="PS50222">
    <property type="entry name" value="EF_HAND_2"/>
    <property type="match status" value="1"/>
</dbReference>
<keyword evidence="3" id="KW-1185">Reference proteome</keyword>
<evidence type="ECO:0000259" key="1">
    <source>
        <dbReference type="PROSITE" id="PS50222"/>
    </source>
</evidence>
<protein>
    <submittedName>
        <fullName evidence="2">Multicopy suppressors of snf4 deficiency in yeast 3</fullName>
    </submittedName>
</protein>
<dbReference type="AlphaFoldDB" id="A0A9W7HKG6"/>
<feature type="domain" description="EF-hand" evidence="1">
    <location>
        <begin position="1"/>
        <end position="36"/>
    </location>
</feature>
<dbReference type="Proteomes" id="UP001165190">
    <property type="component" value="Unassembled WGS sequence"/>
</dbReference>
<dbReference type="EMBL" id="BSYR01000016">
    <property type="protein sequence ID" value="GMI78507.1"/>
    <property type="molecule type" value="Genomic_DNA"/>
</dbReference>
<dbReference type="SUPFAM" id="SSF47473">
    <property type="entry name" value="EF-hand"/>
    <property type="match status" value="1"/>
</dbReference>
<proteinExistence type="predicted"/>
<name>A0A9W7HKG6_HIBTR</name>
<evidence type="ECO:0000313" key="2">
    <source>
        <dbReference type="EMBL" id="GMI78507.1"/>
    </source>
</evidence>
<accession>A0A9W7HKG6</accession>
<reference evidence="2" key="1">
    <citation type="submission" date="2023-05" db="EMBL/GenBank/DDBJ databases">
        <title>Genome and transcriptome analyses reveal genes involved in the formation of fine ridges on petal epidermal cells in Hibiscus trionum.</title>
        <authorList>
            <person name="Koshimizu S."/>
            <person name="Masuda S."/>
            <person name="Ishii T."/>
            <person name="Shirasu K."/>
            <person name="Hoshino A."/>
            <person name="Arita M."/>
        </authorList>
    </citation>
    <scope>NUCLEOTIDE SEQUENCE</scope>
    <source>
        <strain evidence="2">Hamamatsu line</strain>
    </source>
</reference>
<dbReference type="Gene3D" id="1.10.238.10">
    <property type="entry name" value="EF-hand"/>
    <property type="match status" value="1"/>
</dbReference>
<dbReference type="InterPro" id="IPR002048">
    <property type="entry name" value="EF_hand_dom"/>
</dbReference>
<evidence type="ECO:0000313" key="3">
    <source>
        <dbReference type="Proteomes" id="UP001165190"/>
    </source>
</evidence>
<dbReference type="InterPro" id="IPR011992">
    <property type="entry name" value="EF-hand-dom_pair"/>
</dbReference>
<dbReference type="GO" id="GO:0005509">
    <property type="term" value="F:calcium ion binding"/>
    <property type="evidence" value="ECO:0007669"/>
    <property type="project" value="InterPro"/>
</dbReference>
<dbReference type="OrthoDB" id="26525at2759"/>
<comment type="caution">
    <text evidence="2">The sequence shown here is derived from an EMBL/GenBank/DDBJ whole genome shotgun (WGS) entry which is preliminary data.</text>
</comment>
<sequence>MTIDEFKRRLKWFDEDRDGKIRKDELADAVRVSSGWFARKKSKCGIRSVDANGNGFVDDNETKNLADFAGKKHLNERILHL</sequence>